<dbReference type="PANTHER" id="PTHR33908">
    <property type="entry name" value="MANNOSYLTRANSFERASE YKCB-RELATED"/>
    <property type="match status" value="1"/>
</dbReference>
<feature type="transmembrane region" description="Helical" evidence="8">
    <location>
        <begin position="390"/>
        <end position="410"/>
    </location>
</feature>
<evidence type="ECO:0000313" key="11">
    <source>
        <dbReference type="EMBL" id="CAB4767021.1"/>
    </source>
</evidence>
<dbReference type="GO" id="GO:0016763">
    <property type="term" value="F:pentosyltransferase activity"/>
    <property type="evidence" value="ECO:0007669"/>
    <property type="project" value="TreeGrafter"/>
</dbReference>
<keyword evidence="2" id="KW-1003">Cell membrane</keyword>
<evidence type="ECO:0000256" key="4">
    <source>
        <dbReference type="ARBA" id="ARBA00022679"/>
    </source>
</evidence>
<feature type="transmembrane region" description="Helical" evidence="8">
    <location>
        <begin position="148"/>
        <end position="165"/>
    </location>
</feature>
<organism evidence="13">
    <name type="scientific">freshwater metagenome</name>
    <dbReference type="NCBI Taxonomy" id="449393"/>
    <lineage>
        <taxon>unclassified sequences</taxon>
        <taxon>metagenomes</taxon>
        <taxon>ecological metagenomes</taxon>
    </lineage>
</organism>
<reference evidence="13" key="1">
    <citation type="submission" date="2020-05" db="EMBL/GenBank/DDBJ databases">
        <authorList>
            <person name="Chiriac C."/>
            <person name="Salcher M."/>
            <person name="Ghai R."/>
            <person name="Kavagutti S V."/>
        </authorList>
    </citation>
    <scope>NUCLEOTIDE SEQUENCE</scope>
</reference>
<evidence type="ECO:0000256" key="5">
    <source>
        <dbReference type="ARBA" id="ARBA00022692"/>
    </source>
</evidence>
<feature type="transmembrane region" description="Helical" evidence="8">
    <location>
        <begin position="121"/>
        <end position="142"/>
    </location>
</feature>
<feature type="transmembrane region" description="Helical" evidence="8">
    <location>
        <begin position="170"/>
        <end position="187"/>
    </location>
</feature>
<accession>A0A6J7CC95</accession>
<evidence type="ECO:0000256" key="2">
    <source>
        <dbReference type="ARBA" id="ARBA00022475"/>
    </source>
</evidence>
<dbReference type="InterPro" id="IPR050297">
    <property type="entry name" value="LipidA_mod_glycosyltrf_83"/>
</dbReference>
<dbReference type="InterPro" id="IPR038731">
    <property type="entry name" value="RgtA/B/C-like"/>
</dbReference>
<feature type="transmembrane region" description="Helical" evidence="8">
    <location>
        <begin position="349"/>
        <end position="369"/>
    </location>
</feature>
<dbReference type="EMBL" id="CAEZWM010000002">
    <property type="protein sequence ID" value="CAB4644718.1"/>
    <property type="molecule type" value="Genomic_DNA"/>
</dbReference>
<keyword evidence="4" id="KW-0808">Transferase</keyword>
<dbReference type="EMBL" id="CAFAAH010000139">
    <property type="protein sequence ID" value="CAB4800229.1"/>
    <property type="molecule type" value="Genomic_DNA"/>
</dbReference>
<feature type="transmembrane region" description="Helical" evidence="8">
    <location>
        <begin position="292"/>
        <end position="311"/>
    </location>
</feature>
<gene>
    <name evidence="10" type="ORF">UFOPK2242_00052</name>
    <name evidence="11" type="ORF">UFOPK2925_00038</name>
    <name evidence="12" type="ORF">UFOPK2996_01029</name>
    <name evidence="13" type="ORF">UFOPK3317_00076</name>
</gene>
<dbReference type="EMBL" id="CAEZZU010000002">
    <property type="protein sequence ID" value="CAB4767021.1"/>
    <property type="molecule type" value="Genomic_DNA"/>
</dbReference>
<evidence type="ECO:0000256" key="6">
    <source>
        <dbReference type="ARBA" id="ARBA00022989"/>
    </source>
</evidence>
<feature type="transmembrane region" description="Helical" evidence="8">
    <location>
        <begin position="416"/>
        <end position="432"/>
    </location>
</feature>
<dbReference type="AlphaFoldDB" id="A0A6J7CC95"/>
<feature type="transmembrane region" description="Helical" evidence="8">
    <location>
        <begin position="217"/>
        <end position="239"/>
    </location>
</feature>
<dbReference type="GO" id="GO:0008610">
    <property type="term" value="P:lipid biosynthetic process"/>
    <property type="evidence" value="ECO:0007669"/>
    <property type="project" value="UniProtKB-ARBA"/>
</dbReference>
<dbReference type="Pfam" id="PF13231">
    <property type="entry name" value="PMT_2"/>
    <property type="match status" value="1"/>
</dbReference>
<feature type="transmembrane region" description="Helical" evidence="8">
    <location>
        <begin position="193"/>
        <end position="210"/>
    </location>
</feature>
<feature type="transmembrane region" description="Helical" evidence="8">
    <location>
        <begin position="94"/>
        <end position="114"/>
    </location>
</feature>
<evidence type="ECO:0000313" key="10">
    <source>
        <dbReference type="EMBL" id="CAB4644718.1"/>
    </source>
</evidence>
<feature type="transmembrane region" description="Helical" evidence="8">
    <location>
        <begin position="444"/>
        <end position="463"/>
    </location>
</feature>
<dbReference type="PANTHER" id="PTHR33908:SF11">
    <property type="entry name" value="MEMBRANE PROTEIN"/>
    <property type="match status" value="1"/>
</dbReference>
<feature type="transmembrane region" description="Helical" evidence="8">
    <location>
        <begin position="14"/>
        <end position="35"/>
    </location>
</feature>
<evidence type="ECO:0000259" key="9">
    <source>
        <dbReference type="Pfam" id="PF13231"/>
    </source>
</evidence>
<keyword evidence="3" id="KW-0328">Glycosyltransferase</keyword>
<keyword evidence="7 8" id="KW-0472">Membrane</keyword>
<evidence type="ECO:0000313" key="13">
    <source>
        <dbReference type="EMBL" id="CAB4855677.1"/>
    </source>
</evidence>
<comment type="subcellular location">
    <subcellularLocation>
        <location evidence="1">Cell membrane</location>
        <topology evidence="1">Multi-pass membrane protein</topology>
    </subcellularLocation>
</comment>
<evidence type="ECO:0000256" key="1">
    <source>
        <dbReference type="ARBA" id="ARBA00004651"/>
    </source>
</evidence>
<keyword evidence="5 8" id="KW-0812">Transmembrane</keyword>
<feature type="transmembrane region" description="Helical" evidence="8">
    <location>
        <begin position="259"/>
        <end position="280"/>
    </location>
</feature>
<protein>
    <submittedName>
        <fullName evidence="13">Unannotated protein</fullName>
    </submittedName>
</protein>
<evidence type="ECO:0000256" key="8">
    <source>
        <dbReference type="SAM" id="Phobius"/>
    </source>
</evidence>
<name>A0A6J7CC95_9ZZZZ</name>
<keyword evidence="6 8" id="KW-1133">Transmembrane helix</keyword>
<sequence>MSAPSQPSILRRSAPGAAVSLGLLVVGLVIPLWIARSQGALGAARGDDWSYLVTLFRWVDTGRMEFNNWVSMSLLGQLWIAAPIAAIWGHAITLVQTQTAILGSIGLLCVLWLGRRLGLSWGLAALAALTIAVSPLWMVLSTTYMTDVPSFTFSLAALLIATVALQRRPISISLLLLAIALATYSVLIRQYAIVPLIAILLAGFLTTTRAKRKHATIALVIACAISFLAIVVFFIWWSQVPDAKSIAPTLPSARNLRTTFIKGAGFARLGGLLLAPVLIYCGPIRIIRRSYASSKSLAIAIGVGASLWEAITATRYVSSQFVGNYVIRDGALSIAVLPGKRPDVIAGPLWSLCVLVSSILAVLLLMATVPSIVEIWRKIRTRRLLEVDPVTSMLGLTIFGFSVAYTIAMVTGVQVYDRYALPAIPIIALLLLRASEQRANRSRIALTSLTLIALMLLGTSFAIDSASFDGGRWRLAAQVAEENGWRPLRVNGGFEWVNLHRGKRGTVESRASSVKVLEDGSIVKVPRFCANLRVIDPDIDRGDAFATRVLGTRAYKGLLRPDVTIIALRSNRDCPPTTNP</sequence>
<dbReference type="GO" id="GO:0005886">
    <property type="term" value="C:plasma membrane"/>
    <property type="evidence" value="ECO:0007669"/>
    <property type="project" value="UniProtKB-SubCell"/>
</dbReference>
<evidence type="ECO:0000256" key="3">
    <source>
        <dbReference type="ARBA" id="ARBA00022676"/>
    </source>
</evidence>
<dbReference type="EMBL" id="CAFBLK010000007">
    <property type="protein sequence ID" value="CAB4855677.1"/>
    <property type="molecule type" value="Genomic_DNA"/>
</dbReference>
<feature type="domain" description="Glycosyltransferase RgtA/B/C/D-like" evidence="9">
    <location>
        <begin position="78"/>
        <end position="236"/>
    </location>
</feature>
<evidence type="ECO:0000313" key="12">
    <source>
        <dbReference type="EMBL" id="CAB4800229.1"/>
    </source>
</evidence>
<feature type="transmembrane region" description="Helical" evidence="8">
    <location>
        <begin position="66"/>
        <end position="88"/>
    </location>
</feature>
<proteinExistence type="predicted"/>
<evidence type="ECO:0000256" key="7">
    <source>
        <dbReference type="ARBA" id="ARBA00023136"/>
    </source>
</evidence>